<dbReference type="PANTHER" id="PTHR24394">
    <property type="entry name" value="ZINC FINGER PROTEIN"/>
    <property type="match status" value="1"/>
</dbReference>
<accession>A0A8D3DYA8</accession>
<feature type="compositionally biased region" description="Polar residues" evidence="8">
    <location>
        <begin position="9"/>
        <end position="27"/>
    </location>
</feature>
<dbReference type="GO" id="GO:0000981">
    <property type="term" value="F:DNA-binding transcription factor activity, RNA polymerase II-specific"/>
    <property type="evidence" value="ECO:0007669"/>
    <property type="project" value="TreeGrafter"/>
</dbReference>
<evidence type="ECO:0000259" key="9">
    <source>
        <dbReference type="PROSITE" id="PS50157"/>
    </source>
</evidence>
<feature type="compositionally biased region" description="Basic and acidic residues" evidence="8">
    <location>
        <begin position="28"/>
        <end position="38"/>
    </location>
</feature>
<keyword evidence="4 7" id="KW-0863">Zinc-finger</keyword>
<dbReference type="Proteomes" id="UP000694558">
    <property type="component" value="Chromosome 8"/>
</dbReference>
<evidence type="ECO:0000256" key="4">
    <source>
        <dbReference type="ARBA" id="ARBA00022771"/>
    </source>
</evidence>
<dbReference type="FunFam" id="3.30.160.60:FF:002343">
    <property type="entry name" value="Zinc finger protein 33A"/>
    <property type="match status" value="1"/>
</dbReference>
<dbReference type="PROSITE" id="PS00028">
    <property type="entry name" value="ZINC_FINGER_C2H2_1"/>
    <property type="match status" value="6"/>
</dbReference>
<protein>
    <recommendedName>
        <fullName evidence="9">C2H2-type domain-containing protein</fullName>
    </recommendedName>
</protein>
<feature type="compositionally biased region" description="Acidic residues" evidence="8">
    <location>
        <begin position="39"/>
        <end position="48"/>
    </location>
</feature>
<keyword evidence="5" id="KW-0862">Zinc</keyword>
<evidence type="ECO:0000256" key="8">
    <source>
        <dbReference type="SAM" id="MobiDB-lite"/>
    </source>
</evidence>
<proteinExistence type="predicted"/>
<organism evidence="10 11">
    <name type="scientific">Scophthalmus maximus</name>
    <name type="common">Turbot</name>
    <name type="synonym">Psetta maxima</name>
    <dbReference type="NCBI Taxonomy" id="52904"/>
    <lineage>
        <taxon>Eukaryota</taxon>
        <taxon>Metazoa</taxon>
        <taxon>Chordata</taxon>
        <taxon>Craniata</taxon>
        <taxon>Vertebrata</taxon>
        <taxon>Euteleostomi</taxon>
        <taxon>Actinopterygii</taxon>
        <taxon>Neopterygii</taxon>
        <taxon>Teleostei</taxon>
        <taxon>Neoteleostei</taxon>
        <taxon>Acanthomorphata</taxon>
        <taxon>Carangaria</taxon>
        <taxon>Pleuronectiformes</taxon>
        <taxon>Pleuronectoidei</taxon>
        <taxon>Scophthalmidae</taxon>
        <taxon>Scophthalmus</taxon>
    </lineage>
</organism>
<evidence type="ECO:0000256" key="5">
    <source>
        <dbReference type="ARBA" id="ARBA00022833"/>
    </source>
</evidence>
<dbReference type="InterPro" id="IPR013087">
    <property type="entry name" value="Znf_C2H2_type"/>
</dbReference>
<name>A0A8D3DYA8_SCOMX</name>
<keyword evidence="6" id="KW-0539">Nucleus</keyword>
<feature type="domain" description="C2H2-type" evidence="9">
    <location>
        <begin position="268"/>
        <end position="295"/>
    </location>
</feature>
<feature type="domain" description="C2H2-type" evidence="9">
    <location>
        <begin position="209"/>
        <end position="236"/>
    </location>
</feature>
<dbReference type="Ensembl" id="ENSSMAT00000056977.1">
    <property type="protein sequence ID" value="ENSSMAP00000064517.1"/>
    <property type="gene ID" value="ENSSMAG00000029122.1"/>
</dbReference>
<dbReference type="Pfam" id="PF00096">
    <property type="entry name" value="zf-C2H2"/>
    <property type="match status" value="5"/>
</dbReference>
<dbReference type="PROSITE" id="PS50157">
    <property type="entry name" value="ZINC_FINGER_C2H2_2"/>
    <property type="match status" value="8"/>
</dbReference>
<evidence type="ECO:0000256" key="6">
    <source>
        <dbReference type="ARBA" id="ARBA00023242"/>
    </source>
</evidence>
<evidence type="ECO:0000256" key="1">
    <source>
        <dbReference type="ARBA" id="ARBA00004123"/>
    </source>
</evidence>
<dbReference type="InterPro" id="IPR036236">
    <property type="entry name" value="Znf_C2H2_sf"/>
</dbReference>
<keyword evidence="2" id="KW-0479">Metal-binding</keyword>
<dbReference type="GO" id="GO:0008270">
    <property type="term" value="F:zinc ion binding"/>
    <property type="evidence" value="ECO:0007669"/>
    <property type="project" value="UniProtKB-KW"/>
</dbReference>
<feature type="domain" description="C2H2-type" evidence="9">
    <location>
        <begin position="93"/>
        <end position="121"/>
    </location>
</feature>
<keyword evidence="3" id="KW-0677">Repeat</keyword>
<dbReference type="GO" id="GO:0005634">
    <property type="term" value="C:nucleus"/>
    <property type="evidence" value="ECO:0007669"/>
    <property type="project" value="UniProtKB-SubCell"/>
</dbReference>
<evidence type="ECO:0000256" key="7">
    <source>
        <dbReference type="PROSITE-ProRule" id="PRU00042"/>
    </source>
</evidence>
<evidence type="ECO:0000313" key="10">
    <source>
        <dbReference type="Ensembl" id="ENSSMAP00000064517.1"/>
    </source>
</evidence>
<sequence>SSKNRPTETEGQGLQQSGEVENQAISDSSEKNRNKDGDCSDDAAENDADSGNGDTQDEGCDSAGKTDESSVAKSQDGGGKKEKVAAKTKTKGHFCPICVGRRFRGPNKLARHMRTHTKEKPFTCPVCSLTFSQSYHMTRHLRTQHDLGKYICTKCGKCSSSWLELKTHKKSHASEGLKCLACDKQFKEKAALVSHLKLHKKVQSSPRSLVCGDCGKVFGRLYHLKRHIMTHRKEANSECFTCPDCQKNFAFPEDLNKHMEMHVKESNGTCPKCNETFNSPEDLETHMEVHEKSYACSTCERKFKLSHYKRHILVHNRRESRCPHCDGVFLQLTALKYHLRTHTEERPHQCSCYNMLRSLIWVNLSCHEHQVVVTDGVL</sequence>
<comment type="subcellular location">
    <subcellularLocation>
        <location evidence="1">Nucleus</location>
    </subcellularLocation>
</comment>
<dbReference type="AlphaFoldDB" id="A0A8D3DYA8"/>
<feature type="domain" description="C2H2-type" evidence="9">
    <location>
        <begin position="320"/>
        <end position="347"/>
    </location>
</feature>
<dbReference type="SUPFAM" id="SSF57667">
    <property type="entry name" value="beta-beta-alpha zinc fingers"/>
    <property type="match status" value="5"/>
</dbReference>
<dbReference type="PANTHER" id="PTHR24394:SF44">
    <property type="entry name" value="ZINC FINGER PROTEIN 271-LIKE"/>
    <property type="match status" value="1"/>
</dbReference>
<evidence type="ECO:0000256" key="3">
    <source>
        <dbReference type="ARBA" id="ARBA00022737"/>
    </source>
</evidence>
<reference evidence="10" key="2">
    <citation type="submission" date="2025-08" db="UniProtKB">
        <authorList>
            <consortium name="Ensembl"/>
        </authorList>
    </citation>
    <scope>IDENTIFICATION</scope>
</reference>
<dbReference type="GeneTree" id="ENSGT00940000170908"/>
<evidence type="ECO:0000256" key="2">
    <source>
        <dbReference type="ARBA" id="ARBA00022723"/>
    </source>
</evidence>
<dbReference type="Gene3D" id="3.30.160.60">
    <property type="entry name" value="Classic Zinc Finger"/>
    <property type="match status" value="6"/>
</dbReference>
<gene>
    <name evidence="10" type="primary">LOC118312947</name>
</gene>
<feature type="domain" description="C2H2-type" evidence="9">
    <location>
        <begin position="122"/>
        <end position="150"/>
    </location>
</feature>
<feature type="region of interest" description="Disordered" evidence="8">
    <location>
        <begin position="1"/>
        <end position="85"/>
    </location>
</feature>
<reference evidence="10" key="1">
    <citation type="submission" date="2023-05" db="EMBL/GenBank/DDBJ databases">
        <title>High-quality long-read genome of Scophthalmus maximus.</title>
        <authorList>
            <person name="Lien S."/>
            <person name="Martinez P."/>
        </authorList>
    </citation>
    <scope>NUCLEOTIDE SEQUENCE [LARGE SCALE GENOMIC DNA]</scope>
</reference>
<feature type="domain" description="C2H2-type" evidence="9">
    <location>
        <begin position="150"/>
        <end position="177"/>
    </location>
</feature>
<feature type="domain" description="C2H2-type" evidence="9">
    <location>
        <begin position="177"/>
        <end position="204"/>
    </location>
</feature>
<evidence type="ECO:0000313" key="11">
    <source>
        <dbReference type="Proteomes" id="UP000694558"/>
    </source>
</evidence>
<feature type="domain" description="C2H2-type" evidence="9">
    <location>
        <begin position="240"/>
        <end position="267"/>
    </location>
</feature>
<dbReference type="SMART" id="SM00355">
    <property type="entry name" value="ZnF_C2H2"/>
    <property type="match status" value="9"/>
</dbReference>